<dbReference type="InterPro" id="IPR036458">
    <property type="entry name" value="Na:dicarbo_symporter_sf"/>
</dbReference>
<feature type="transmembrane region" description="Helical" evidence="7">
    <location>
        <begin position="43"/>
        <end position="64"/>
    </location>
</feature>
<dbReference type="Pfam" id="PF00375">
    <property type="entry name" value="SDF"/>
    <property type="match status" value="1"/>
</dbReference>
<feature type="transmembrane region" description="Helical" evidence="7">
    <location>
        <begin position="145"/>
        <end position="164"/>
    </location>
</feature>
<keyword evidence="3" id="KW-1003">Cell membrane</keyword>
<evidence type="ECO:0000256" key="6">
    <source>
        <dbReference type="ARBA" id="ARBA00023136"/>
    </source>
</evidence>
<feature type="transmembrane region" description="Helical" evidence="7">
    <location>
        <begin position="185"/>
        <end position="206"/>
    </location>
</feature>
<sequence>MNVLKKINNLSLVVKIFVGFIIGILVGVILGESATVLAPLGNLFLRLLSMLVLPLVFSAIVSGITNTPSMKDLADVGVKSLVLFVLMTAISVLTGIVTANVLQPGRNSTLTLVVDPNQQVESLSFVDTILQMFPSNVFESFSNGSMLQVIVFALFFGICIVMVGEQAKTVKKFFDQTAIIMYKMTNLVIGFAPIGVAGLIANVIGSQGIESLLSLGRFIIMLHVGLAILIFVVQGLFILIGTGMNPLKFFKALSKSIAMAFATDSSSAALPIAMEELQTNLDVPESIASFVMPVGTNLSKSGSAFYQAFAVIFVSQVVGVDLAFTEQFTLFVTVVLAALGTAGIPSASIVMLSLSLGSVGMPLEAIGILAGIDRIIGGQRTVPNVITNAAIAKIVSRKRGE</sequence>
<feature type="transmembrane region" description="Helical" evidence="7">
    <location>
        <begin position="304"/>
        <end position="324"/>
    </location>
</feature>
<accession>A0ABY5P4S2</accession>
<evidence type="ECO:0000256" key="2">
    <source>
        <dbReference type="ARBA" id="ARBA00022448"/>
    </source>
</evidence>
<proteinExistence type="predicted"/>
<dbReference type="Proteomes" id="UP001315967">
    <property type="component" value="Chromosome"/>
</dbReference>
<evidence type="ECO:0000256" key="3">
    <source>
        <dbReference type="ARBA" id="ARBA00022475"/>
    </source>
</evidence>
<dbReference type="PANTHER" id="PTHR42865:SF7">
    <property type="entry name" value="PROTON_GLUTAMATE-ASPARTATE SYMPORTER"/>
    <property type="match status" value="1"/>
</dbReference>
<evidence type="ECO:0000256" key="1">
    <source>
        <dbReference type="ARBA" id="ARBA00004651"/>
    </source>
</evidence>
<evidence type="ECO:0000256" key="5">
    <source>
        <dbReference type="ARBA" id="ARBA00022989"/>
    </source>
</evidence>
<keyword evidence="2" id="KW-0813">Transport</keyword>
<dbReference type="SUPFAM" id="SSF118215">
    <property type="entry name" value="Proton glutamate symport protein"/>
    <property type="match status" value="1"/>
</dbReference>
<feature type="transmembrane region" description="Helical" evidence="7">
    <location>
        <begin position="331"/>
        <end position="354"/>
    </location>
</feature>
<keyword evidence="9" id="KW-1185">Reference proteome</keyword>
<dbReference type="RefSeq" id="WP_313793072.1">
    <property type="nucleotide sequence ID" value="NZ_CP102453.1"/>
</dbReference>
<dbReference type="EMBL" id="CP102453">
    <property type="protein sequence ID" value="UUX33571.1"/>
    <property type="molecule type" value="Genomic_DNA"/>
</dbReference>
<dbReference type="InterPro" id="IPR001991">
    <property type="entry name" value="Na-dicarboxylate_symporter"/>
</dbReference>
<comment type="subcellular location">
    <subcellularLocation>
        <location evidence="1">Cell membrane</location>
        <topology evidence="1">Multi-pass membrane protein</topology>
    </subcellularLocation>
</comment>
<dbReference type="PANTHER" id="PTHR42865">
    <property type="entry name" value="PROTON/GLUTAMATE-ASPARTATE SYMPORTER"/>
    <property type="match status" value="1"/>
</dbReference>
<feature type="transmembrane region" description="Helical" evidence="7">
    <location>
        <begin position="218"/>
        <end position="240"/>
    </location>
</feature>
<reference evidence="8 9" key="1">
    <citation type="submission" date="2022-08" db="EMBL/GenBank/DDBJ databases">
        <title>Aerococcaceae sp. nov isolated from spoiled eye mask.</title>
        <authorList>
            <person name="Zhou G."/>
            <person name="Xie X.-B."/>
            <person name="Shi Q.-S."/>
            <person name="Wang Y.-S."/>
            <person name="Wen X."/>
            <person name="Peng H."/>
            <person name="Yang X.-J."/>
            <person name="Tao H.-B."/>
            <person name="Huang X.-M."/>
        </authorList>
    </citation>
    <scope>NUCLEOTIDE SEQUENCE [LARGE SCALE GENOMIC DNA]</scope>
    <source>
        <strain evidence="9">DM20194951</strain>
    </source>
</reference>
<dbReference type="PRINTS" id="PR00173">
    <property type="entry name" value="EDTRNSPORT"/>
</dbReference>
<organism evidence="8 9">
    <name type="scientific">Fundicoccus culcitae</name>
    <dbReference type="NCBI Taxonomy" id="2969821"/>
    <lineage>
        <taxon>Bacteria</taxon>
        <taxon>Bacillati</taxon>
        <taxon>Bacillota</taxon>
        <taxon>Bacilli</taxon>
        <taxon>Lactobacillales</taxon>
        <taxon>Aerococcaceae</taxon>
        <taxon>Fundicoccus</taxon>
    </lineage>
</organism>
<gene>
    <name evidence="8" type="ORF">NRE15_11785</name>
</gene>
<name>A0ABY5P4S2_9LACT</name>
<feature type="transmembrane region" description="Helical" evidence="7">
    <location>
        <begin position="12"/>
        <end position="31"/>
    </location>
</feature>
<keyword evidence="5 7" id="KW-1133">Transmembrane helix</keyword>
<evidence type="ECO:0000256" key="4">
    <source>
        <dbReference type="ARBA" id="ARBA00022692"/>
    </source>
</evidence>
<evidence type="ECO:0000256" key="7">
    <source>
        <dbReference type="SAM" id="Phobius"/>
    </source>
</evidence>
<keyword evidence="6 7" id="KW-0472">Membrane</keyword>
<evidence type="ECO:0000313" key="9">
    <source>
        <dbReference type="Proteomes" id="UP001315967"/>
    </source>
</evidence>
<keyword evidence="4 7" id="KW-0812">Transmembrane</keyword>
<evidence type="ECO:0000313" key="8">
    <source>
        <dbReference type="EMBL" id="UUX33571.1"/>
    </source>
</evidence>
<dbReference type="Gene3D" id="1.10.3860.10">
    <property type="entry name" value="Sodium:dicarboxylate symporter"/>
    <property type="match status" value="1"/>
</dbReference>
<feature type="transmembrane region" description="Helical" evidence="7">
    <location>
        <begin position="76"/>
        <end position="102"/>
    </location>
</feature>
<protein>
    <submittedName>
        <fullName evidence="8">Dicarboxylate/amino acid:cation symporter</fullName>
    </submittedName>
</protein>